<dbReference type="PRINTS" id="PR00702">
    <property type="entry name" value="ACRIFLAVINRP"/>
</dbReference>
<feature type="transmembrane region" description="Helical" evidence="9">
    <location>
        <begin position="965"/>
        <end position="984"/>
    </location>
</feature>
<dbReference type="SUPFAM" id="SSF82714">
    <property type="entry name" value="Multidrug efflux transporter AcrB TolC docking domain, DN and DC subdomains"/>
    <property type="match status" value="2"/>
</dbReference>
<feature type="transmembrane region" description="Helical" evidence="9">
    <location>
        <begin position="371"/>
        <end position="391"/>
    </location>
</feature>
<keyword evidence="3" id="KW-0813">Transport</keyword>
<dbReference type="InterPro" id="IPR004763">
    <property type="entry name" value="CusA-like"/>
</dbReference>
<feature type="transmembrane region" description="Helical" evidence="9">
    <location>
        <begin position="439"/>
        <end position="462"/>
    </location>
</feature>
<dbReference type="NCBIfam" id="TIGR00914">
    <property type="entry name" value="2A0601"/>
    <property type="match status" value="1"/>
</dbReference>
<evidence type="ECO:0000256" key="2">
    <source>
        <dbReference type="ARBA" id="ARBA00010942"/>
    </source>
</evidence>
<keyword evidence="5 9" id="KW-0812">Transmembrane</keyword>
<evidence type="ECO:0000256" key="9">
    <source>
        <dbReference type="SAM" id="Phobius"/>
    </source>
</evidence>
<evidence type="ECO:0000313" key="11">
    <source>
        <dbReference type="Proteomes" id="UP001431902"/>
    </source>
</evidence>
<comment type="caution">
    <text evidence="10">The sequence shown here is derived from an EMBL/GenBank/DDBJ whole genome shotgun (WGS) entry which is preliminary data.</text>
</comment>
<feature type="transmembrane region" description="Helical" evidence="9">
    <location>
        <begin position="891"/>
        <end position="912"/>
    </location>
</feature>
<evidence type="ECO:0000256" key="3">
    <source>
        <dbReference type="ARBA" id="ARBA00022448"/>
    </source>
</evidence>
<dbReference type="EMBL" id="JASGBH010000008">
    <property type="protein sequence ID" value="MDI9234539.1"/>
    <property type="molecule type" value="Genomic_DNA"/>
</dbReference>
<feature type="transmembrane region" description="Helical" evidence="9">
    <location>
        <begin position="397"/>
        <end position="418"/>
    </location>
</feature>
<accession>A0ABT6X8U8</accession>
<dbReference type="InterPro" id="IPR027463">
    <property type="entry name" value="AcrB_DN_DC_subdom"/>
</dbReference>
<dbReference type="RefSeq" id="WP_283224893.1">
    <property type="nucleotide sequence ID" value="NZ_JASGBH010000008.1"/>
</dbReference>
<name>A0ABT6X8U8_9BURK</name>
<comment type="subcellular location">
    <subcellularLocation>
        <location evidence="1">Cell membrane</location>
        <topology evidence="1">Multi-pass membrane protein</topology>
    </subcellularLocation>
</comment>
<evidence type="ECO:0000256" key="7">
    <source>
        <dbReference type="ARBA" id="ARBA00023136"/>
    </source>
</evidence>
<feature type="transmembrane region" description="Helical" evidence="9">
    <location>
        <begin position="924"/>
        <end position="944"/>
    </location>
</feature>
<proteinExistence type="inferred from homology"/>
<sequence>MITSMIRGALSQRLIVVVLALVLCAFGLREATRLSVDAFPDVTNVQVQVATEAPGRSPEEIERFVTVPLEIAMTGLPGLVEMRSLNKSGLSIITLVFTDKTDVYFARQLVTERLIEVTPRMPAGIAPVLGPVSTGLGEVYQYTLERPDDGQRALTPQELAERRAVQDWVVRPLLRSIAGVAEINSQGGYVKQYQALVDPGRLRHYNLSVQQVVQAIAANNSNASGGILPQVNEQYLIRGVGLIRSLEDIGNIVVKEQAGVPVFVRDVAQVEIGSEVRQGAIIKGGYTEGVSGIVLMTRGGNAKEIVSRIKKRVDQINSQHMLPDGLKIVPYYDRTELVDSALWTVGKVLIEGIFLVVVVLFIFLGDVRSSLIVVATLIIAPLTTFILMNRYGISANLMSLGGLAIAIGLMVDATVVVVENVYHRLGHAGKSIGERVRTVLDATTEVATPTIFGIAIIILVFLPLMTLQGIEGKMFAPLALTIAMSLAVSLLVSLFLSPVLCSYFLKGGSGEDTRLIAYLKQRYLRLLDAATAQSRLTLGVAVALLVGSLALFPLLGKSFMPTMKEGALTPQINRVPSISLDESIRMEMAAMKTIAEVPGVRMVVSKLGRGESPADPAGPNESDPIVLLDPKSDRSQDEIDEDIRQRLSTIPGVQIVLSQPISERVDEMVTGVRSQVAIKIFGDELGELKTLSEKVARILKSVPGSRDIRIERLSGQQALTVDIDRKAIARHGLNVADVQSIIETAIGGKDVTTLYEGERRYSVVVRFPAQVRQSAEAIGNTLLPTPGGAQVPLSSLATIALVDGPAQISRESGKRRVVVGANVEGRDLAGFVTEVQQRIDQEVKLPEGYYFVYGGQFENMERAMATLAIIVPLTIAAIFFLLFILFRSVKLAGLIILVLPFASIGGLIGLFVSGEYVSVPASVGFIALWGIAVLNGVVLVTSIRRLREDGMDTAAAVREGCVQRFRPVMMTATVALLGLVPFLFATGPGSEVQRPLAIVVIGGLISSTLLTLVVLPTLYRWFDDHPSEA</sequence>
<evidence type="ECO:0000313" key="10">
    <source>
        <dbReference type="EMBL" id="MDI9234539.1"/>
    </source>
</evidence>
<dbReference type="Gene3D" id="3.30.2090.10">
    <property type="entry name" value="Multidrug efflux transporter AcrB TolC docking domain, DN and DC subdomains"/>
    <property type="match status" value="2"/>
</dbReference>
<reference evidence="10" key="1">
    <citation type="submission" date="2023-05" db="EMBL/GenBank/DDBJ databases">
        <title>Limnohabitans sp. strain HM2-2 Genome sequencing and assembly.</title>
        <authorList>
            <person name="Jung Y."/>
        </authorList>
    </citation>
    <scope>NUCLEOTIDE SEQUENCE</scope>
    <source>
        <strain evidence="10">HM2-2</strain>
    </source>
</reference>
<dbReference type="SUPFAM" id="SSF82693">
    <property type="entry name" value="Multidrug efflux transporter AcrB pore domain, PN1, PN2, PC1 and PC2 subdomains"/>
    <property type="match status" value="3"/>
</dbReference>
<dbReference type="Gene3D" id="3.30.70.1430">
    <property type="entry name" value="Multidrug efflux transporter AcrB pore domain"/>
    <property type="match status" value="2"/>
</dbReference>
<protein>
    <submittedName>
        <fullName evidence="10">CusA/CzcA family heavy metal efflux RND transporter</fullName>
    </submittedName>
</protein>
<dbReference type="SUPFAM" id="SSF82866">
    <property type="entry name" value="Multidrug efflux transporter AcrB transmembrane domain"/>
    <property type="match status" value="2"/>
</dbReference>
<keyword evidence="11" id="KW-1185">Reference proteome</keyword>
<feature type="transmembrane region" description="Helical" evidence="9">
    <location>
        <begin position="996"/>
        <end position="1019"/>
    </location>
</feature>
<evidence type="ECO:0000256" key="6">
    <source>
        <dbReference type="ARBA" id="ARBA00022989"/>
    </source>
</evidence>
<dbReference type="Gene3D" id="1.20.1640.10">
    <property type="entry name" value="Multidrug efflux transporter AcrB transmembrane domain"/>
    <property type="match status" value="2"/>
</dbReference>
<dbReference type="InterPro" id="IPR001036">
    <property type="entry name" value="Acrflvin-R"/>
</dbReference>
<organism evidence="10 11">
    <name type="scientific">Limnohabitans lacus</name>
    <dbReference type="NCBI Taxonomy" id="3045173"/>
    <lineage>
        <taxon>Bacteria</taxon>
        <taxon>Pseudomonadati</taxon>
        <taxon>Pseudomonadota</taxon>
        <taxon>Betaproteobacteria</taxon>
        <taxon>Burkholderiales</taxon>
        <taxon>Comamonadaceae</taxon>
        <taxon>Limnohabitans</taxon>
    </lineage>
</organism>
<dbReference type="PANTHER" id="PTHR32063">
    <property type="match status" value="1"/>
</dbReference>
<feature type="transmembrane region" description="Helical" evidence="9">
    <location>
        <begin position="863"/>
        <end position="884"/>
    </location>
</feature>
<evidence type="ECO:0000256" key="5">
    <source>
        <dbReference type="ARBA" id="ARBA00022692"/>
    </source>
</evidence>
<evidence type="ECO:0000256" key="4">
    <source>
        <dbReference type="ARBA" id="ARBA00022475"/>
    </source>
</evidence>
<comment type="similarity">
    <text evidence="2">Belongs to the resistance-nodulation-cell division (RND) (TC 2.A.6) family.</text>
</comment>
<evidence type="ECO:0000256" key="1">
    <source>
        <dbReference type="ARBA" id="ARBA00004651"/>
    </source>
</evidence>
<dbReference type="Pfam" id="PF00873">
    <property type="entry name" value="ACR_tran"/>
    <property type="match status" value="1"/>
</dbReference>
<keyword evidence="6 9" id="KW-1133">Transmembrane helix</keyword>
<dbReference type="PANTHER" id="PTHR32063:SF24">
    <property type="entry name" value="CATION EFFLUX SYSTEM (ACRB_ACRD_ACRF FAMILY)"/>
    <property type="match status" value="1"/>
</dbReference>
<gene>
    <name evidence="10" type="ORF">QLQ16_11920</name>
</gene>
<keyword evidence="4" id="KW-1003">Cell membrane</keyword>
<dbReference type="Gene3D" id="3.30.70.1440">
    <property type="entry name" value="Multidrug efflux transporter AcrB pore domain"/>
    <property type="match status" value="1"/>
</dbReference>
<feature type="transmembrane region" description="Helical" evidence="9">
    <location>
        <begin position="474"/>
        <end position="496"/>
    </location>
</feature>
<dbReference type="Gene3D" id="3.30.70.1320">
    <property type="entry name" value="Multidrug efflux transporter AcrB pore domain like"/>
    <property type="match status" value="1"/>
</dbReference>
<dbReference type="Proteomes" id="UP001431902">
    <property type="component" value="Unassembled WGS sequence"/>
</dbReference>
<keyword evidence="7 9" id="KW-0472">Membrane</keyword>
<feature type="transmembrane region" description="Helical" evidence="9">
    <location>
        <begin position="536"/>
        <end position="555"/>
    </location>
</feature>
<feature type="transmembrane region" description="Helical" evidence="9">
    <location>
        <begin position="341"/>
        <end position="364"/>
    </location>
</feature>
<feature type="region of interest" description="Disordered" evidence="8">
    <location>
        <begin position="608"/>
        <end position="634"/>
    </location>
</feature>
<evidence type="ECO:0000256" key="8">
    <source>
        <dbReference type="SAM" id="MobiDB-lite"/>
    </source>
</evidence>